<sequence>MAATRFLEQVLRVRPSWRPSKIHFQHLTVACSNTVYKVACGEEKLLLRVYGSDDHGLFRRPHEVERARYVASCGFGPQVLHTFEEGRIEQWLEGRSPTYEEIRTEESIRRIACKLREFHDRTGLNHNDLHHNNMLMTERELHLLDFEYSNSLDPTYDIANHFNEWMYPYTGPNQHLYQLGLYPSLAQRRLFCSYYLGSPRGKGALVDDFLAEVEKRRQDSHEFWVRWADSTPSSFNRDYADARRKLLSPSSRLVAEERAEQGQPGQAAGSSASAEVGNVAEGICQTFRILLQAQARSAQETRLRPSAQSA</sequence>
<protein>
    <submittedName>
        <fullName evidence="2">Putative choline kinase 3</fullName>
    </submittedName>
</protein>
<dbReference type="Proteomes" id="UP000186817">
    <property type="component" value="Unassembled WGS sequence"/>
</dbReference>
<accession>A0A1Q9CV91</accession>
<keyword evidence="2" id="KW-0808">Transferase</keyword>
<name>A0A1Q9CV91_SYMMI</name>
<dbReference type="Gene3D" id="3.90.1200.10">
    <property type="match status" value="1"/>
</dbReference>
<organism evidence="2 3">
    <name type="scientific">Symbiodinium microadriaticum</name>
    <name type="common">Dinoflagellate</name>
    <name type="synonym">Zooxanthella microadriatica</name>
    <dbReference type="NCBI Taxonomy" id="2951"/>
    <lineage>
        <taxon>Eukaryota</taxon>
        <taxon>Sar</taxon>
        <taxon>Alveolata</taxon>
        <taxon>Dinophyceae</taxon>
        <taxon>Suessiales</taxon>
        <taxon>Symbiodiniaceae</taxon>
        <taxon>Symbiodinium</taxon>
    </lineage>
</organism>
<dbReference type="GO" id="GO:0005737">
    <property type="term" value="C:cytoplasm"/>
    <property type="evidence" value="ECO:0007669"/>
    <property type="project" value="TreeGrafter"/>
</dbReference>
<reference evidence="2 3" key="1">
    <citation type="submission" date="2016-02" db="EMBL/GenBank/DDBJ databases">
        <title>Genome analysis of coral dinoflagellate symbionts highlights evolutionary adaptations to a symbiotic lifestyle.</title>
        <authorList>
            <person name="Aranda M."/>
            <person name="Li Y."/>
            <person name="Liew Y.J."/>
            <person name="Baumgarten S."/>
            <person name="Simakov O."/>
            <person name="Wilson M."/>
            <person name="Piel J."/>
            <person name="Ashoor H."/>
            <person name="Bougouffa S."/>
            <person name="Bajic V.B."/>
            <person name="Ryu T."/>
            <person name="Ravasi T."/>
            <person name="Bayer T."/>
            <person name="Micklem G."/>
            <person name="Kim H."/>
            <person name="Bhak J."/>
            <person name="Lajeunesse T.C."/>
            <person name="Voolstra C.R."/>
        </authorList>
    </citation>
    <scope>NUCLEOTIDE SEQUENCE [LARGE SCALE GENOMIC DNA]</scope>
    <source>
        <strain evidence="2 3">CCMP2467</strain>
    </source>
</reference>
<keyword evidence="2" id="KW-0418">Kinase</keyword>
<dbReference type="GO" id="GO:0004103">
    <property type="term" value="F:choline kinase activity"/>
    <property type="evidence" value="ECO:0007669"/>
    <property type="project" value="TreeGrafter"/>
</dbReference>
<keyword evidence="3" id="KW-1185">Reference proteome</keyword>
<dbReference type="AlphaFoldDB" id="A0A1Q9CV91"/>
<dbReference type="OMA" id="EWMYPYT"/>
<evidence type="ECO:0000313" key="2">
    <source>
        <dbReference type="EMBL" id="OLP86830.1"/>
    </source>
</evidence>
<dbReference type="PANTHER" id="PTHR22603:SF93">
    <property type="entry name" value="RE24176P"/>
    <property type="match status" value="1"/>
</dbReference>
<gene>
    <name evidence="2" type="ORF">AK812_SmicGene32022</name>
</gene>
<dbReference type="SUPFAM" id="SSF56112">
    <property type="entry name" value="Protein kinase-like (PK-like)"/>
    <property type="match status" value="1"/>
</dbReference>
<dbReference type="GO" id="GO:0004305">
    <property type="term" value="F:ethanolamine kinase activity"/>
    <property type="evidence" value="ECO:0007669"/>
    <property type="project" value="TreeGrafter"/>
</dbReference>
<proteinExistence type="inferred from homology"/>
<dbReference type="InterPro" id="IPR011009">
    <property type="entry name" value="Kinase-like_dom_sf"/>
</dbReference>
<dbReference type="EMBL" id="LSRX01000897">
    <property type="protein sequence ID" value="OLP86830.1"/>
    <property type="molecule type" value="Genomic_DNA"/>
</dbReference>
<comment type="similarity">
    <text evidence="1">Belongs to the choline/ethanolamine kinase family.</text>
</comment>
<dbReference type="OrthoDB" id="10267235at2759"/>
<dbReference type="Gene3D" id="3.30.200.20">
    <property type="entry name" value="Phosphorylase Kinase, domain 1"/>
    <property type="match status" value="1"/>
</dbReference>
<dbReference type="PANTHER" id="PTHR22603">
    <property type="entry name" value="CHOLINE/ETHANOALAMINE KINASE"/>
    <property type="match status" value="1"/>
</dbReference>
<evidence type="ECO:0000256" key="1">
    <source>
        <dbReference type="ARBA" id="ARBA00038211"/>
    </source>
</evidence>
<dbReference type="Pfam" id="PF01633">
    <property type="entry name" value="Choline_kinase"/>
    <property type="match status" value="2"/>
</dbReference>
<dbReference type="GO" id="GO:0006646">
    <property type="term" value="P:phosphatidylethanolamine biosynthetic process"/>
    <property type="evidence" value="ECO:0007669"/>
    <property type="project" value="TreeGrafter"/>
</dbReference>
<comment type="caution">
    <text evidence="2">The sequence shown here is derived from an EMBL/GenBank/DDBJ whole genome shotgun (WGS) entry which is preliminary data.</text>
</comment>
<evidence type="ECO:0000313" key="3">
    <source>
        <dbReference type="Proteomes" id="UP000186817"/>
    </source>
</evidence>